<feature type="transmembrane region" description="Helical" evidence="1">
    <location>
        <begin position="173"/>
        <end position="196"/>
    </location>
</feature>
<accession>A0A1N7HER2</accession>
<keyword evidence="1" id="KW-0812">Transmembrane</keyword>
<gene>
    <name evidence="2" type="ORF">SAMN05445060_4097</name>
</gene>
<protein>
    <recommendedName>
        <fullName evidence="4">Integral membrane protein</fullName>
    </recommendedName>
</protein>
<evidence type="ECO:0000313" key="2">
    <source>
        <dbReference type="EMBL" id="SIS23322.1"/>
    </source>
</evidence>
<keyword evidence="1" id="KW-1133">Transmembrane helix</keyword>
<feature type="transmembrane region" description="Helical" evidence="1">
    <location>
        <begin position="136"/>
        <end position="161"/>
    </location>
</feature>
<dbReference type="EMBL" id="FTNT01000016">
    <property type="protein sequence ID" value="SIS23322.1"/>
    <property type="molecule type" value="Genomic_DNA"/>
</dbReference>
<organism evidence="2 3">
    <name type="scientific">Williamsia sterculiae</name>
    <dbReference type="NCBI Taxonomy" id="1344003"/>
    <lineage>
        <taxon>Bacteria</taxon>
        <taxon>Bacillati</taxon>
        <taxon>Actinomycetota</taxon>
        <taxon>Actinomycetes</taxon>
        <taxon>Mycobacteriales</taxon>
        <taxon>Nocardiaceae</taxon>
        <taxon>Williamsia</taxon>
    </lineage>
</organism>
<keyword evidence="1" id="KW-0472">Membrane</keyword>
<evidence type="ECO:0000313" key="3">
    <source>
        <dbReference type="Proteomes" id="UP000186218"/>
    </source>
</evidence>
<feature type="transmembrane region" description="Helical" evidence="1">
    <location>
        <begin position="98"/>
        <end position="116"/>
    </location>
</feature>
<dbReference type="STRING" id="1344003.SAMN05445060_4097"/>
<proteinExistence type="predicted"/>
<dbReference type="AlphaFoldDB" id="A0A1N7HER2"/>
<keyword evidence="3" id="KW-1185">Reference proteome</keyword>
<sequence length="333" mass="35462">MRNTLPLYLDLFIATFAVFVTVSRVAVIKRGQGRHFTVVIAFFVAADVVKVGPINDVLAELVDGRLVRVAAQVLTVAAAVGAVAAVRHATRMMRSRMAALTPWIGLGVVAAALVVLDASAGSRNLPIEAAAPVLSVAYFAIYSASIVFCDGYALVVVGRAYARGMRRGGVTSAGIVALGLFLATGLNSISLLWYAIASSDGHIGTAERVQRDSNGNVYAIFTLVISVLGLLGTFRYARRKTAVSKEWEKSVAGLPPLWEFLTSVAPEVRLMSTAGLSREARLIRMIAECIDASVVLGRDIRDVVPGSTSWRPTHHTPTPEQVLGVARSWCAVS</sequence>
<feature type="transmembrane region" description="Helical" evidence="1">
    <location>
        <begin position="66"/>
        <end position="86"/>
    </location>
</feature>
<evidence type="ECO:0008006" key="4">
    <source>
        <dbReference type="Google" id="ProtNLM"/>
    </source>
</evidence>
<reference evidence="2 3" key="1">
    <citation type="submission" date="2017-01" db="EMBL/GenBank/DDBJ databases">
        <authorList>
            <person name="Mah S.A."/>
            <person name="Swanson W.J."/>
            <person name="Moy G.W."/>
            <person name="Vacquier V.D."/>
        </authorList>
    </citation>
    <scope>NUCLEOTIDE SEQUENCE [LARGE SCALE GENOMIC DNA]</scope>
    <source>
        <strain evidence="2 3">CPCC 203464</strain>
    </source>
</reference>
<evidence type="ECO:0000256" key="1">
    <source>
        <dbReference type="SAM" id="Phobius"/>
    </source>
</evidence>
<feature type="transmembrane region" description="Helical" evidence="1">
    <location>
        <begin position="216"/>
        <end position="237"/>
    </location>
</feature>
<feature type="transmembrane region" description="Helical" evidence="1">
    <location>
        <begin position="36"/>
        <end position="54"/>
    </location>
</feature>
<name>A0A1N7HER2_9NOCA</name>
<feature type="transmembrane region" description="Helical" evidence="1">
    <location>
        <begin position="6"/>
        <end position="27"/>
    </location>
</feature>
<dbReference type="Proteomes" id="UP000186218">
    <property type="component" value="Unassembled WGS sequence"/>
</dbReference>